<reference evidence="1 2" key="1">
    <citation type="submission" date="2019-05" db="EMBL/GenBank/DDBJ databases">
        <title>Another draft genome of Portunus trituberculatus and its Hox gene families provides insights of decapod evolution.</title>
        <authorList>
            <person name="Jeong J.-H."/>
            <person name="Song I."/>
            <person name="Kim S."/>
            <person name="Choi T."/>
            <person name="Kim D."/>
            <person name="Ryu S."/>
            <person name="Kim W."/>
        </authorList>
    </citation>
    <scope>NUCLEOTIDE SEQUENCE [LARGE SCALE GENOMIC DNA]</scope>
    <source>
        <tissue evidence="1">Muscle</tissue>
    </source>
</reference>
<organism evidence="1 2">
    <name type="scientific">Portunus trituberculatus</name>
    <name type="common">Swimming crab</name>
    <name type="synonym">Neptunus trituberculatus</name>
    <dbReference type="NCBI Taxonomy" id="210409"/>
    <lineage>
        <taxon>Eukaryota</taxon>
        <taxon>Metazoa</taxon>
        <taxon>Ecdysozoa</taxon>
        <taxon>Arthropoda</taxon>
        <taxon>Crustacea</taxon>
        <taxon>Multicrustacea</taxon>
        <taxon>Malacostraca</taxon>
        <taxon>Eumalacostraca</taxon>
        <taxon>Eucarida</taxon>
        <taxon>Decapoda</taxon>
        <taxon>Pleocyemata</taxon>
        <taxon>Brachyura</taxon>
        <taxon>Eubrachyura</taxon>
        <taxon>Portunoidea</taxon>
        <taxon>Portunidae</taxon>
        <taxon>Portuninae</taxon>
        <taxon>Portunus</taxon>
    </lineage>
</organism>
<dbReference type="EMBL" id="VSRR010010022">
    <property type="protein sequence ID" value="MPC51197.1"/>
    <property type="molecule type" value="Genomic_DNA"/>
</dbReference>
<accession>A0A5B7G0Q4</accession>
<name>A0A5B7G0Q4_PORTR</name>
<dbReference type="Proteomes" id="UP000324222">
    <property type="component" value="Unassembled WGS sequence"/>
</dbReference>
<gene>
    <name evidence="1" type="ORF">E2C01_045038</name>
</gene>
<evidence type="ECO:0000313" key="1">
    <source>
        <dbReference type="EMBL" id="MPC51197.1"/>
    </source>
</evidence>
<keyword evidence="2" id="KW-1185">Reference proteome</keyword>
<evidence type="ECO:0000313" key="2">
    <source>
        <dbReference type="Proteomes" id="UP000324222"/>
    </source>
</evidence>
<protein>
    <submittedName>
        <fullName evidence="1">Uncharacterized protein</fullName>
    </submittedName>
</protein>
<sequence length="72" mass="8292">MKLSHIMPTKNKHETRLLHLLVKRRLLQTTLKNRIFLSRATCGERPVFSSTHPPAARSFGRIVASIHNNLCF</sequence>
<proteinExistence type="predicted"/>
<dbReference type="AlphaFoldDB" id="A0A5B7G0Q4"/>
<comment type="caution">
    <text evidence="1">The sequence shown here is derived from an EMBL/GenBank/DDBJ whole genome shotgun (WGS) entry which is preliminary data.</text>
</comment>